<comment type="caution">
    <text evidence="2">The sequence shown here is derived from an EMBL/GenBank/DDBJ whole genome shotgun (WGS) entry which is preliminary data.</text>
</comment>
<gene>
    <name evidence="2" type="ORF">FDF74_00200</name>
</gene>
<organism evidence="2 3">
    <name type="scientific">Clostridium niameyense</name>
    <dbReference type="NCBI Taxonomy" id="1622073"/>
    <lineage>
        <taxon>Bacteria</taxon>
        <taxon>Bacillati</taxon>
        <taxon>Bacillota</taxon>
        <taxon>Clostridia</taxon>
        <taxon>Eubacteriales</taxon>
        <taxon>Clostridiaceae</taxon>
        <taxon>Clostridium</taxon>
    </lineage>
</organism>
<accession>A0A6M0R7N5</accession>
<proteinExistence type="predicted"/>
<reference evidence="2 3" key="1">
    <citation type="submission" date="2019-04" db="EMBL/GenBank/DDBJ databases">
        <title>Genome sequencing of Clostridium botulinum Groups I-IV and Clostridium butyricum.</title>
        <authorList>
            <person name="Brunt J."/>
            <person name="Van Vliet A.H.M."/>
            <person name="Stringer S.C."/>
            <person name="Carter A.T."/>
            <person name="Peck M.W."/>
        </authorList>
    </citation>
    <scope>NUCLEOTIDE SEQUENCE [LARGE SCALE GENOMIC DNA]</scope>
    <source>
        <strain evidence="2 3">IFR 18/094</strain>
    </source>
</reference>
<keyword evidence="1" id="KW-0472">Membrane</keyword>
<evidence type="ECO:0000256" key="1">
    <source>
        <dbReference type="SAM" id="Phobius"/>
    </source>
</evidence>
<dbReference type="RefSeq" id="WP_163248097.1">
    <property type="nucleotide sequence ID" value="NZ_SXDP01000001.1"/>
</dbReference>
<keyword evidence="1" id="KW-1133">Transmembrane helix</keyword>
<evidence type="ECO:0000313" key="3">
    <source>
        <dbReference type="Proteomes" id="UP000473885"/>
    </source>
</evidence>
<dbReference type="Proteomes" id="UP000473885">
    <property type="component" value="Unassembled WGS sequence"/>
</dbReference>
<evidence type="ECO:0000313" key="2">
    <source>
        <dbReference type="EMBL" id="NEZ45629.1"/>
    </source>
</evidence>
<dbReference type="EMBL" id="SXDP01000001">
    <property type="protein sequence ID" value="NEZ45629.1"/>
    <property type="molecule type" value="Genomic_DNA"/>
</dbReference>
<evidence type="ECO:0008006" key="4">
    <source>
        <dbReference type="Google" id="ProtNLM"/>
    </source>
</evidence>
<feature type="transmembrane region" description="Helical" evidence="1">
    <location>
        <begin position="6"/>
        <end position="25"/>
    </location>
</feature>
<protein>
    <recommendedName>
        <fullName evidence="4">Bypass of forespore C C-terminal domain-containing protein</fullName>
    </recommendedName>
</protein>
<keyword evidence="3" id="KW-1185">Reference proteome</keyword>
<dbReference type="AlphaFoldDB" id="A0A6M0R7N5"/>
<name>A0A6M0R7N5_9CLOT</name>
<sequence length="203" mass="23369">MDLKKRNITIIAVSIAVLFVSFYYIRLVKIKGTKVDSNKRQVNSYEKQQDSLAVGGNKGAILSKGCKLIFKMKYTKSNDELVQSEEQLKEGSNLLGKGKEDVENFYKEEGFKIEKFSSNEVILVKNEDKYAPNKYVLGIKDGKIAIYRTDKSGNMHIEDEHKDITDIKANRLKEQDIEMLTKGDKYFQCNTREEAEARLEDYE</sequence>
<keyword evidence="1" id="KW-0812">Transmembrane</keyword>